<accession>A0A4R1KCS1</accession>
<proteinExistence type="predicted"/>
<dbReference type="Proteomes" id="UP000294614">
    <property type="component" value="Unassembled WGS sequence"/>
</dbReference>
<reference evidence="1 2" key="1">
    <citation type="submission" date="2019-03" db="EMBL/GenBank/DDBJ databases">
        <title>Genomic Encyclopedia of Type Strains, Phase IV (KMG-IV): sequencing the most valuable type-strain genomes for metagenomic binning, comparative biology and taxonomic classification.</title>
        <authorList>
            <person name="Goeker M."/>
        </authorList>
    </citation>
    <scope>NUCLEOTIDE SEQUENCE [LARGE SCALE GENOMIC DNA]</scope>
    <source>
        <strain evidence="1 2">DSM 24984</strain>
    </source>
</reference>
<organism evidence="1 2">
    <name type="scientific">Seleniivibrio woodruffii</name>
    <dbReference type="NCBI Taxonomy" id="1078050"/>
    <lineage>
        <taxon>Bacteria</taxon>
        <taxon>Pseudomonadati</taxon>
        <taxon>Deferribacterota</taxon>
        <taxon>Deferribacteres</taxon>
        <taxon>Deferribacterales</taxon>
        <taxon>Geovibrionaceae</taxon>
        <taxon>Seleniivibrio</taxon>
    </lineage>
</organism>
<dbReference type="RefSeq" id="WP_132871331.1">
    <property type="nucleotide sequence ID" value="NZ_JBLJBI010000076.1"/>
</dbReference>
<dbReference type="InterPro" id="IPR021317">
    <property type="entry name" value="DUF2917"/>
</dbReference>
<keyword evidence="2" id="KW-1185">Reference proteome</keyword>
<evidence type="ECO:0000313" key="1">
    <source>
        <dbReference type="EMBL" id="TCK61773.1"/>
    </source>
</evidence>
<dbReference type="EMBL" id="SMGG01000003">
    <property type="protein sequence ID" value="TCK61773.1"/>
    <property type="molecule type" value="Genomic_DNA"/>
</dbReference>
<protein>
    <recommendedName>
        <fullName evidence="3">DUF2917 family protein</fullName>
    </recommendedName>
</protein>
<evidence type="ECO:0008006" key="3">
    <source>
        <dbReference type="Google" id="ProtNLM"/>
    </source>
</evidence>
<name>A0A4R1KCS1_9BACT</name>
<dbReference type="Pfam" id="PF11142">
    <property type="entry name" value="DUF2917"/>
    <property type="match status" value="1"/>
</dbReference>
<dbReference type="OrthoDB" id="200037at2"/>
<sequence length="88" mass="9602">MTTKQELRLKRFQTKGFEDARSISIYCTEGSLWVTAGNSLGDRVVYAGKEIHIIASGKVVVEALADSVSFVTVMADMPQPHAKTADNN</sequence>
<comment type="caution">
    <text evidence="1">The sequence shown here is derived from an EMBL/GenBank/DDBJ whole genome shotgun (WGS) entry which is preliminary data.</text>
</comment>
<evidence type="ECO:0000313" key="2">
    <source>
        <dbReference type="Proteomes" id="UP000294614"/>
    </source>
</evidence>
<gene>
    <name evidence="1" type="ORF">C8D98_0279</name>
</gene>
<dbReference type="AlphaFoldDB" id="A0A4R1KCS1"/>